<evidence type="ECO:0000313" key="2">
    <source>
        <dbReference type="Proteomes" id="UP000266934"/>
    </source>
</evidence>
<dbReference type="KEGG" id="blag:BLTE_07580"/>
<sequence>MTVSSEAAAAYLWGHLASAELVGSSSANGRLPVVCELVTRSYSAAIPWRQILPVQQEIRDQTSVSAEQAPLWALERIEDPLLAQLHELRDLDEGWDGEEAAKPTDDAIREASYFARLLGGAASDAEVTLHVDGSVILDFGDAGSVRFKGDGQAIYAFEGFGHGIVPFDGFIVPREIRVALES</sequence>
<dbReference type="OrthoDB" id="9182204at2"/>
<keyword evidence="2" id="KW-1185">Reference proteome</keyword>
<accession>A0A348FXP0</accession>
<name>A0A348FXP0_9HYPH</name>
<dbReference type="Proteomes" id="UP000266934">
    <property type="component" value="Chromosome"/>
</dbReference>
<gene>
    <name evidence="1" type="ORF">BLTE_07580</name>
</gene>
<reference evidence="1 2" key="1">
    <citation type="submission" date="2018-08" db="EMBL/GenBank/DDBJ databases">
        <title>Complete genome sequencing of Blastochloris tepida GI.</title>
        <authorList>
            <person name="Tsukatani Y."/>
            <person name="Mori H."/>
        </authorList>
    </citation>
    <scope>NUCLEOTIDE SEQUENCE [LARGE SCALE GENOMIC DNA]</scope>
    <source>
        <strain evidence="1 2">GI</strain>
    </source>
</reference>
<evidence type="ECO:0000313" key="1">
    <source>
        <dbReference type="EMBL" id="BBF92073.1"/>
    </source>
</evidence>
<dbReference type="RefSeq" id="WP_126397766.1">
    <property type="nucleotide sequence ID" value="NZ_AP018907.1"/>
</dbReference>
<proteinExistence type="predicted"/>
<organism evidence="1 2">
    <name type="scientific">Blastochloris tepida</name>
    <dbReference type="NCBI Taxonomy" id="2233851"/>
    <lineage>
        <taxon>Bacteria</taxon>
        <taxon>Pseudomonadati</taxon>
        <taxon>Pseudomonadota</taxon>
        <taxon>Alphaproteobacteria</taxon>
        <taxon>Hyphomicrobiales</taxon>
        <taxon>Blastochloridaceae</taxon>
        <taxon>Blastochloris</taxon>
    </lineage>
</organism>
<protein>
    <submittedName>
        <fullName evidence="1">Uncharacterized protein</fullName>
    </submittedName>
</protein>
<dbReference type="AlphaFoldDB" id="A0A348FXP0"/>
<dbReference type="EMBL" id="AP018907">
    <property type="protein sequence ID" value="BBF92073.1"/>
    <property type="molecule type" value="Genomic_DNA"/>
</dbReference>